<feature type="region of interest" description="Disordered" evidence="1">
    <location>
        <begin position="1271"/>
        <end position="1293"/>
    </location>
</feature>
<dbReference type="GeneID" id="9619064"/>
<protein>
    <submittedName>
        <fullName evidence="3">Uncharacterized protein</fullName>
    </submittedName>
</protein>
<proteinExistence type="predicted"/>
<keyword evidence="2" id="KW-0472">Membrane</keyword>
<dbReference type="Proteomes" id="UP000001058">
    <property type="component" value="Unassembled WGS sequence"/>
</dbReference>
<evidence type="ECO:0000256" key="2">
    <source>
        <dbReference type="SAM" id="Phobius"/>
    </source>
</evidence>
<dbReference type="InParanoid" id="D8TU93"/>
<reference evidence="3 4" key="1">
    <citation type="journal article" date="2010" name="Science">
        <title>Genomic analysis of organismal complexity in the multicellular green alga Volvox carteri.</title>
        <authorList>
            <person name="Prochnik S.E."/>
            <person name="Umen J."/>
            <person name="Nedelcu A.M."/>
            <person name="Hallmann A."/>
            <person name="Miller S.M."/>
            <person name="Nishii I."/>
            <person name="Ferris P."/>
            <person name="Kuo A."/>
            <person name="Mitros T."/>
            <person name="Fritz-Laylin L.K."/>
            <person name="Hellsten U."/>
            <person name="Chapman J."/>
            <person name="Simakov O."/>
            <person name="Rensing S.A."/>
            <person name="Terry A."/>
            <person name="Pangilinan J."/>
            <person name="Kapitonov V."/>
            <person name="Jurka J."/>
            <person name="Salamov A."/>
            <person name="Shapiro H."/>
            <person name="Schmutz J."/>
            <person name="Grimwood J."/>
            <person name="Lindquist E."/>
            <person name="Lucas S."/>
            <person name="Grigoriev I.V."/>
            <person name="Schmitt R."/>
            <person name="Kirk D."/>
            <person name="Rokhsar D.S."/>
        </authorList>
    </citation>
    <scope>NUCLEOTIDE SEQUENCE [LARGE SCALE GENOMIC DNA]</scope>
    <source>
        <strain evidence="4">f. Nagariensis / Eve</strain>
    </source>
</reference>
<dbReference type="KEGG" id="vcn:VOLCADRAFT_90395"/>
<organism evidence="4">
    <name type="scientific">Volvox carteri f. nagariensis</name>
    <dbReference type="NCBI Taxonomy" id="3068"/>
    <lineage>
        <taxon>Eukaryota</taxon>
        <taxon>Viridiplantae</taxon>
        <taxon>Chlorophyta</taxon>
        <taxon>core chlorophytes</taxon>
        <taxon>Chlorophyceae</taxon>
        <taxon>CS clade</taxon>
        <taxon>Chlamydomonadales</taxon>
        <taxon>Volvocaceae</taxon>
        <taxon>Volvox</taxon>
    </lineage>
</organism>
<dbReference type="Gene3D" id="1.25.40.20">
    <property type="entry name" value="Ankyrin repeat-containing domain"/>
    <property type="match status" value="1"/>
</dbReference>
<evidence type="ECO:0000256" key="1">
    <source>
        <dbReference type="SAM" id="MobiDB-lite"/>
    </source>
</evidence>
<evidence type="ECO:0000313" key="4">
    <source>
        <dbReference type="Proteomes" id="UP000001058"/>
    </source>
</evidence>
<feature type="compositionally biased region" description="Basic and acidic residues" evidence="1">
    <location>
        <begin position="482"/>
        <end position="501"/>
    </location>
</feature>
<feature type="compositionally biased region" description="Gly residues" evidence="1">
    <location>
        <begin position="510"/>
        <end position="519"/>
    </location>
</feature>
<sequence>MSMVDAAPRKSLASQASASAYVKIMRVHRNIGEDVHRTWSEGACGLPCCARAVMQCAPLVHTVLPVDVAVCGASAIRGGLGALFNHAFGATVRHVMYGGGQHEPFVPILFVVPLAFMTVVLLRRLGLALMSDTASRTFLKFGVAVGCRAVILLESVLHPAKESVYYKRYSKVVGMRSSVQISPDCRTVLLLLLLLCLLKVMKDEWPSRFVRLAEFCIIAWTAYIIELPVWHEALVSVSTAVLVLLMCGLFPHLMLPEVNPLNVMMQAIAAAAFAVGHAYYQQRRKALAEQRARAARSAAKAAAVAVSTEDATAAAVAEGDHGRLYEQQPEQQQQSAAAGGLPDIVRGTTATASSASTSAAAAVAPAADGAKLAVEQAATVAPAATGSAAATAASPVAALRRIQMLRSGGRSYISPARPCRFALKIQHSHLSDLPQNLLTVINQEVLAGSGWQAVGAYAREGCIELVLDLRPLVPVRTSHNRNRADDGAAGDDRLAQPDQDRPGGAAAPDGGDGGGGGGAAVPLDAASLRDLGRSIVSYLHSTGVIRPDSENSIVLQMGTETVVLAWQPDAQAWVVTELAAAGAAGPSRVAAAAASGAALPPPSPLPSPPTLLHVSPRVAERPGSGCARLHLKVLLAGPSEEDVLAGRGLVVRSAAGLLSYSVLKGNKGSGPSADVSYGTTPYLELHQNLVWSQPYYGSTGALRPGMLTVAADLLGVFCRGGSGGGAAAAAVAAAADRLIACVLTCNGGQGPAAAFTSLLDAVPSPPTNAGALHMAVAAGSRPMVELLVRWHERLYGRGGGDVKRNFWLARASCGVTPLHVAAAAPDGGAMAAWLLCKYDTAAAAWEDASVASYDGVTPAALVAQLGRSWRLRLRIRVSGVVRSVRRALTPPAQLARAGELLWGFSDPFLERQYVGSVSNHHQIAATSLVLYAVANALLPLLVLAKAVLYGSSETATALAALAFHVPHAAPLLAWICQPPLQQLLPPRPRPNLHSHQPLLFQSPSAPSGPSGAAALRGQQSGGGEAAAVAASWRRRRLRSAALLMMYCTCRAAAKAVVGLSLLWPFAAALQPFQAGGSSGGASSGGSSSWGIWRLYGGGDGGGAGGGGEGMFLARGGDIALEAVVRPLLEQVDFPKRVLLSLLDLPATWLLYRGVEEREKHIHRHHGGGGQDPTRVPELAGAPPGRLPLGPLERALLYQAVLLATTAAVAIGSRVRFLRAKEGDWAAWLRGEGATTAAAAAPLWASCGGGTGTGIGGTGGGFGRRFSRGGEGVVGKAAGRNPKKNFKDSTVCST</sequence>
<keyword evidence="2" id="KW-1133">Transmembrane helix</keyword>
<name>D8TU93_VOLCA</name>
<dbReference type="OrthoDB" id="539720at2759"/>
<feature type="transmembrane region" description="Helical" evidence="2">
    <location>
        <begin position="233"/>
        <end position="254"/>
    </location>
</feature>
<feature type="compositionally biased region" description="Low complexity" evidence="1">
    <location>
        <begin position="1002"/>
        <end position="1014"/>
    </location>
</feature>
<dbReference type="RefSeq" id="XP_002950002.1">
    <property type="nucleotide sequence ID" value="XM_002949956.1"/>
</dbReference>
<feature type="transmembrane region" description="Helical" evidence="2">
    <location>
        <begin position="105"/>
        <end position="126"/>
    </location>
</feature>
<feature type="region of interest" description="Disordered" evidence="1">
    <location>
        <begin position="478"/>
        <end position="521"/>
    </location>
</feature>
<gene>
    <name evidence="3" type="ORF">VOLCADRAFT_90395</name>
</gene>
<evidence type="ECO:0000313" key="3">
    <source>
        <dbReference type="EMBL" id="EFJ49105.1"/>
    </source>
</evidence>
<dbReference type="InterPro" id="IPR036770">
    <property type="entry name" value="Ankyrin_rpt-contain_sf"/>
</dbReference>
<feature type="region of interest" description="Disordered" evidence="1">
    <location>
        <begin position="995"/>
        <end position="1019"/>
    </location>
</feature>
<keyword evidence="4" id="KW-1185">Reference proteome</keyword>
<dbReference type="EMBL" id="GL378337">
    <property type="protein sequence ID" value="EFJ49105.1"/>
    <property type="molecule type" value="Genomic_DNA"/>
</dbReference>
<keyword evidence="2" id="KW-0812">Transmembrane</keyword>
<accession>D8TU93</accession>